<sequence length="1171" mass="131610">MASEDYFCKYCALESEGFEDPFGYQLDPGKKNYKEIFPELLHDFQSKSEYICARHRHGISVHQFGTVKNSNKSKDANVSNFKYNIANPIAREERKRVDDKKVQQHGENVTFINKSTSSKPASPTMEKTKSKPSTITQGQLSNQLGRGSERLNPSNNQCCCCSEYHHHTFESPEFYVPRDDSCSKLEASLSQNHQDVEKANETFLNISNAFWYPSLCLNQFSPEFLYTNFESLWPQEDVLRDILRDSIQNTVLRSAIPQLTKVAIVCGPVDMLKSLISLSLVRLDTSVEEEAGLLHYACLFRRLDVITYLTSIGIPAKLKDKHGNFASALSFSSKVYKHLPHKYQLTQAPQSAPKLPSAQDRNVIFSLAKSPRSLYDIQRKLQSFEFNVNTECDETGNFLIHLATQTGLCQLPLIYSLRHIQHADIELCNSDGLTPLMIAAVEGSNILCDVLICVFGADPNKSNVHNGRTALHYATQYNHVNIVTTLIKRGADFNKEDYRGLRPDDLNISLYHHDDCKDIITSHRALRLKHLTDVVQNKTLKKTDLWESDINVTDEDNFTLLMVAALHNRADNVEIILEVSKNSINAQYYQLNEDPSSDCNTGMTALSMAAMKGHATVVHLLLLKGANPAISDIVRLSPLYHAVLNNHEEAVKAILEFFPTTYWGLFEAMKMSKKTHIYSLIKQAWQRRQDEIVSPGLFESCMSGKADQLYCMLEEGDVVDPKSGVGNWPLFLAVENGHLEIVRLLCQKGADIRKRYTPTGSTLLHTAAQMGRGEVMDYLLGLCRPLKKSEEEYKLGYFHRGLDINAVNKENKTALQVAAEKGYLKIVKSLLLHGATTSLLDFNGALFCLPEFGGVWQEISDHRQRHSNHIFNFITLDSKKNFAPLMKIWLPGFDHNLRDKAGNTPLMVACQVGVSEIISFLLQSAVYPQSLYEDDDAISTYDDNDSGVQDTVLTPPTKQYGSYTDDDLLRSFEFSRDYGKESFAIRSEQKNSSSRLETLLNDVDKPKGLCIFHDGLVSHVCAVNPNNGCTALHLTIDKGDNPKIVSLLLDADSSCVNMQDNKGLTPLHYASRQKRKKCVELLLSVEEIDVNILSLNGSLAEDLTTDKSVIKLINSHRKGQPVRQRTDPESCGASVVSDFGLRSTPSTQKASTVNFEKIQGRFEALKRQKKE</sequence>
<name>A0A8W8KX70_MAGGI</name>
<dbReference type="PROSITE" id="PS50088">
    <property type="entry name" value="ANK_REPEAT"/>
    <property type="match status" value="5"/>
</dbReference>
<dbReference type="PANTHER" id="PTHR24198">
    <property type="entry name" value="ANKYRIN REPEAT AND PROTEIN KINASE DOMAIN-CONTAINING PROTEIN"/>
    <property type="match status" value="1"/>
</dbReference>
<feature type="repeat" description="ANK" evidence="3">
    <location>
        <begin position="1062"/>
        <end position="1084"/>
    </location>
</feature>
<evidence type="ECO:0000256" key="4">
    <source>
        <dbReference type="SAM" id="MobiDB-lite"/>
    </source>
</evidence>
<dbReference type="InterPro" id="IPR036770">
    <property type="entry name" value="Ankyrin_rpt-contain_sf"/>
</dbReference>
<dbReference type="PRINTS" id="PR01415">
    <property type="entry name" value="ANKYRIN"/>
</dbReference>
<protein>
    <submittedName>
        <fullName evidence="5">Uncharacterized protein</fullName>
    </submittedName>
</protein>
<accession>A0A8W8KX70</accession>
<feature type="region of interest" description="Disordered" evidence="4">
    <location>
        <begin position="110"/>
        <end position="149"/>
    </location>
</feature>
<feature type="compositionally biased region" description="Polar residues" evidence="4">
    <location>
        <begin position="131"/>
        <end position="149"/>
    </location>
</feature>
<dbReference type="SMART" id="SM00248">
    <property type="entry name" value="ANK"/>
    <property type="match status" value="12"/>
</dbReference>
<evidence type="ECO:0000256" key="2">
    <source>
        <dbReference type="ARBA" id="ARBA00023043"/>
    </source>
</evidence>
<organism evidence="5 6">
    <name type="scientific">Magallana gigas</name>
    <name type="common">Pacific oyster</name>
    <name type="synonym">Crassostrea gigas</name>
    <dbReference type="NCBI Taxonomy" id="29159"/>
    <lineage>
        <taxon>Eukaryota</taxon>
        <taxon>Metazoa</taxon>
        <taxon>Spiralia</taxon>
        <taxon>Lophotrochozoa</taxon>
        <taxon>Mollusca</taxon>
        <taxon>Bivalvia</taxon>
        <taxon>Autobranchia</taxon>
        <taxon>Pteriomorphia</taxon>
        <taxon>Ostreida</taxon>
        <taxon>Ostreoidea</taxon>
        <taxon>Ostreidae</taxon>
        <taxon>Magallana</taxon>
    </lineage>
</organism>
<dbReference type="InterPro" id="IPR002110">
    <property type="entry name" value="Ankyrin_rpt"/>
</dbReference>
<dbReference type="PANTHER" id="PTHR24198:SF165">
    <property type="entry name" value="ANKYRIN REPEAT-CONTAINING PROTEIN-RELATED"/>
    <property type="match status" value="1"/>
</dbReference>
<evidence type="ECO:0000256" key="1">
    <source>
        <dbReference type="ARBA" id="ARBA00022737"/>
    </source>
</evidence>
<keyword evidence="1" id="KW-0677">Repeat</keyword>
<evidence type="ECO:0000313" key="6">
    <source>
        <dbReference type="Proteomes" id="UP000005408"/>
    </source>
</evidence>
<keyword evidence="2 3" id="KW-0040">ANK repeat</keyword>
<dbReference type="EnsemblMetazoa" id="G25406.1">
    <property type="protein sequence ID" value="G25406.1:cds"/>
    <property type="gene ID" value="G25406"/>
</dbReference>
<dbReference type="Pfam" id="PF12796">
    <property type="entry name" value="Ank_2"/>
    <property type="match status" value="4"/>
</dbReference>
<dbReference type="Gene3D" id="1.25.40.20">
    <property type="entry name" value="Ankyrin repeat-containing domain"/>
    <property type="match status" value="4"/>
</dbReference>
<proteinExistence type="predicted"/>
<dbReference type="Pfam" id="PF00023">
    <property type="entry name" value="Ank"/>
    <property type="match status" value="2"/>
</dbReference>
<dbReference type="PROSITE" id="PS50297">
    <property type="entry name" value="ANK_REP_REGION"/>
    <property type="match status" value="5"/>
</dbReference>
<evidence type="ECO:0000256" key="3">
    <source>
        <dbReference type="PROSITE-ProRule" id="PRU00023"/>
    </source>
</evidence>
<dbReference type="SUPFAM" id="SSF48403">
    <property type="entry name" value="Ankyrin repeat"/>
    <property type="match status" value="3"/>
</dbReference>
<feature type="repeat" description="ANK" evidence="3">
    <location>
        <begin position="466"/>
        <end position="498"/>
    </location>
</feature>
<dbReference type="Proteomes" id="UP000005408">
    <property type="component" value="Unassembled WGS sequence"/>
</dbReference>
<reference evidence="5" key="1">
    <citation type="submission" date="2022-08" db="UniProtKB">
        <authorList>
            <consortium name="EnsemblMetazoa"/>
        </authorList>
    </citation>
    <scope>IDENTIFICATION</scope>
    <source>
        <strain evidence="5">05x7-T-G4-1.051#20</strain>
    </source>
</reference>
<dbReference type="AlphaFoldDB" id="A0A8W8KX70"/>
<feature type="repeat" description="ANK" evidence="3">
    <location>
        <begin position="601"/>
        <end position="633"/>
    </location>
</feature>
<evidence type="ECO:0000313" key="5">
    <source>
        <dbReference type="EnsemblMetazoa" id="G25406.1:cds"/>
    </source>
</evidence>
<feature type="compositionally biased region" description="Polar residues" evidence="4">
    <location>
        <begin position="110"/>
        <end position="121"/>
    </location>
</feature>
<feature type="repeat" description="ANK" evidence="3">
    <location>
        <begin position="810"/>
        <end position="842"/>
    </location>
</feature>
<keyword evidence="6" id="KW-1185">Reference proteome</keyword>
<feature type="repeat" description="ANK" evidence="3">
    <location>
        <begin position="725"/>
        <end position="757"/>
    </location>
</feature>